<evidence type="ECO:0000313" key="1">
    <source>
        <dbReference type="EMBL" id="SHF75226.1"/>
    </source>
</evidence>
<protein>
    <submittedName>
        <fullName evidence="1">Uncharacterized protein</fullName>
    </submittedName>
</protein>
<proteinExistence type="predicted"/>
<organism evidence="1 2">
    <name type="scientific">Flavobacterium defluvii</name>
    <dbReference type="NCBI Taxonomy" id="370979"/>
    <lineage>
        <taxon>Bacteria</taxon>
        <taxon>Pseudomonadati</taxon>
        <taxon>Bacteroidota</taxon>
        <taxon>Flavobacteriia</taxon>
        <taxon>Flavobacteriales</taxon>
        <taxon>Flavobacteriaceae</taxon>
        <taxon>Flavobacterium</taxon>
    </lineage>
</organism>
<dbReference type="STRING" id="370979.SAMN05443663_10154"/>
<dbReference type="EMBL" id="FQWC01000001">
    <property type="protein sequence ID" value="SHF75226.1"/>
    <property type="molecule type" value="Genomic_DNA"/>
</dbReference>
<sequence>MLSYAEALIDKLMWYNTPEFPTAGEMLDAGFVGADYYFKNDKNKVTHLNFDFGKTTKNEEDSKKKASGLSDLISNFTNLSSGTYKWNGTSWANNNL</sequence>
<accession>A0A1M5E7R2</accession>
<keyword evidence="2" id="KW-1185">Reference proteome</keyword>
<name>A0A1M5E7R2_9FLAO</name>
<dbReference type="Proteomes" id="UP000184071">
    <property type="component" value="Unassembled WGS sequence"/>
</dbReference>
<dbReference type="RefSeq" id="WP_073412299.1">
    <property type="nucleotide sequence ID" value="NZ_FQWC01000001.1"/>
</dbReference>
<gene>
    <name evidence="1" type="ORF">SAMN05443663_10154</name>
</gene>
<reference evidence="2" key="1">
    <citation type="submission" date="2016-11" db="EMBL/GenBank/DDBJ databases">
        <authorList>
            <person name="Varghese N."/>
            <person name="Submissions S."/>
        </authorList>
    </citation>
    <scope>NUCLEOTIDE SEQUENCE [LARGE SCALE GENOMIC DNA]</scope>
    <source>
        <strain evidence="2">DSM 17963</strain>
    </source>
</reference>
<evidence type="ECO:0000313" key="2">
    <source>
        <dbReference type="Proteomes" id="UP000184071"/>
    </source>
</evidence>
<dbReference type="AlphaFoldDB" id="A0A1M5E7R2"/>